<evidence type="ECO:0000313" key="1">
    <source>
        <dbReference type="EMBL" id="GAA0172324.1"/>
    </source>
</evidence>
<accession>A0AAV3R7F7</accession>
<dbReference type="Proteomes" id="UP001454036">
    <property type="component" value="Unassembled WGS sequence"/>
</dbReference>
<sequence length="164" mass="18536">MSGIWQEWQEKSLFWTGFPPQLKQYSLSELESESPSLPPLLQEPTFDLWRILLSRSLSDMKTYLEHVTIVEELETQSTIVAIALKVPSSTTLNMSTTTTKINTRTFLLILMLHFMTPGLVPFQTLNPSGIQPFTSLTPLRILMKTTSPTMTPNQSKSQLTSSSK</sequence>
<gene>
    <name evidence="1" type="ORF">LIER_26172</name>
</gene>
<keyword evidence="2" id="KW-1185">Reference proteome</keyword>
<dbReference type="AlphaFoldDB" id="A0AAV3R7F7"/>
<name>A0AAV3R7F7_LITER</name>
<comment type="caution">
    <text evidence="1">The sequence shown here is derived from an EMBL/GenBank/DDBJ whole genome shotgun (WGS) entry which is preliminary data.</text>
</comment>
<organism evidence="1 2">
    <name type="scientific">Lithospermum erythrorhizon</name>
    <name type="common">Purple gromwell</name>
    <name type="synonym">Lithospermum officinale var. erythrorhizon</name>
    <dbReference type="NCBI Taxonomy" id="34254"/>
    <lineage>
        <taxon>Eukaryota</taxon>
        <taxon>Viridiplantae</taxon>
        <taxon>Streptophyta</taxon>
        <taxon>Embryophyta</taxon>
        <taxon>Tracheophyta</taxon>
        <taxon>Spermatophyta</taxon>
        <taxon>Magnoliopsida</taxon>
        <taxon>eudicotyledons</taxon>
        <taxon>Gunneridae</taxon>
        <taxon>Pentapetalae</taxon>
        <taxon>asterids</taxon>
        <taxon>lamiids</taxon>
        <taxon>Boraginales</taxon>
        <taxon>Boraginaceae</taxon>
        <taxon>Boraginoideae</taxon>
        <taxon>Lithospermeae</taxon>
        <taxon>Lithospermum</taxon>
    </lineage>
</organism>
<protein>
    <submittedName>
        <fullName evidence="1">Uncharacterized protein</fullName>
    </submittedName>
</protein>
<evidence type="ECO:0000313" key="2">
    <source>
        <dbReference type="Proteomes" id="UP001454036"/>
    </source>
</evidence>
<dbReference type="EMBL" id="BAABME010008070">
    <property type="protein sequence ID" value="GAA0172324.1"/>
    <property type="molecule type" value="Genomic_DNA"/>
</dbReference>
<proteinExistence type="predicted"/>
<reference evidence="1 2" key="1">
    <citation type="submission" date="2024-01" db="EMBL/GenBank/DDBJ databases">
        <title>The complete chloroplast genome sequence of Lithospermum erythrorhizon: insights into the phylogenetic relationship among Boraginaceae species and the maternal lineages of purple gromwells.</title>
        <authorList>
            <person name="Okada T."/>
            <person name="Watanabe K."/>
        </authorList>
    </citation>
    <scope>NUCLEOTIDE SEQUENCE [LARGE SCALE GENOMIC DNA]</scope>
</reference>